<reference evidence="6 7" key="1">
    <citation type="submission" date="2019-07" db="EMBL/GenBank/DDBJ databases">
        <title>Georgenia wutianyii sp. nov. and Georgenia *** sp. nov. isolated from plateau pika (Ochotona curzoniae) in the Qinghai-Tibet plateau of China.</title>
        <authorList>
            <person name="Tian Z."/>
        </authorList>
    </citation>
    <scope>NUCLEOTIDE SEQUENCE [LARGE SCALE GENOMIC DNA]</scope>
    <source>
        <strain evidence="6 7">Z446</strain>
    </source>
</reference>
<dbReference type="SUPFAM" id="SSF52540">
    <property type="entry name" value="P-loop containing nucleoside triphosphate hydrolases"/>
    <property type="match status" value="1"/>
</dbReference>
<proteinExistence type="inferred from homology"/>
<dbReference type="InterPro" id="IPR027417">
    <property type="entry name" value="P-loop_NTPase"/>
</dbReference>
<dbReference type="SMART" id="SM00382">
    <property type="entry name" value="AAA"/>
    <property type="match status" value="1"/>
</dbReference>
<evidence type="ECO:0000256" key="4">
    <source>
        <dbReference type="ARBA" id="ARBA00022840"/>
    </source>
</evidence>
<feature type="domain" description="ABC transporter" evidence="5">
    <location>
        <begin position="2"/>
        <end position="227"/>
    </location>
</feature>
<evidence type="ECO:0000256" key="1">
    <source>
        <dbReference type="ARBA" id="ARBA00005417"/>
    </source>
</evidence>
<dbReference type="Pfam" id="PF00005">
    <property type="entry name" value="ABC_tran"/>
    <property type="match status" value="1"/>
</dbReference>
<keyword evidence="4 6" id="KW-0067">ATP-binding</keyword>
<dbReference type="GO" id="GO:0016887">
    <property type="term" value="F:ATP hydrolysis activity"/>
    <property type="evidence" value="ECO:0007669"/>
    <property type="project" value="InterPro"/>
</dbReference>
<keyword evidence="3" id="KW-0547">Nucleotide-binding</keyword>
<evidence type="ECO:0000259" key="5">
    <source>
        <dbReference type="PROSITE" id="PS50893"/>
    </source>
</evidence>
<protein>
    <submittedName>
        <fullName evidence="6">ATP-binding cassette domain-containing protein</fullName>
    </submittedName>
</protein>
<dbReference type="PANTHER" id="PTHR43335">
    <property type="entry name" value="ABC TRANSPORTER, ATP-BINDING PROTEIN"/>
    <property type="match status" value="1"/>
</dbReference>
<evidence type="ECO:0000256" key="3">
    <source>
        <dbReference type="ARBA" id="ARBA00022741"/>
    </source>
</evidence>
<evidence type="ECO:0000313" key="7">
    <source>
        <dbReference type="Proteomes" id="UP000318693"/>
    </source>
</evidence>
<keyword evidence="7" id="KW-1185">Reference proteome</keyword>
<comment type="similarity">
    <text evidence="1">Belongs to the ABC transporter superfamily.</text>
</comment>
<dbReference type="InterPro" id="IPR003593">
    <property type="entry name" value="AAA+_ATPase"/>
</dbReference>
<dbReference type="InterPro" id="IPR003439">
    <property type="entry name" value="ABC_transporter-like_ATP-bd"/>
</dbReference>
<comment type="caution">
    <text evidence="6">The sequence shown here is derived from an EMBL/GenBank/DDBJ whole genome shotgun (WGS) entry which is preliminary data.</text>
</comment>
<evidence type="ECO:0000313" key="6">
    <source>
        <dbReference type="EMBL" id="TRW47406.1"/>
    </source>
</evidence>
<evidence type="ECO:0000256" key="2">
    <source>
        <dbReference type="ARBA" id="ARBA00022448"/>
    </source>
</evidence>
<dbReference type="GO" id="GO:0005524">
    <property type="term" value="F:ATP binding"/>
    <property type="evidence" value="ECO:0007669"/>
    <property type="project" value="UniProtKB-KW"/>
</dbReference>
<name>A0A552WXK5_9MICO</name>
<dbReference type="Proteomes" id="UP000318693">
    <property type="component" value="Unassembled WGS sequence"/>
</dbReference>
<dbReference type="PROSITE" id="PS50893">
    <property type="entry name" value="ABC_TRANSPORTER_2"/>
    <property type="match status" value="1"/>
</dbReference>
<dbReference type="AlphaFoldDB" id="A0A552WXK5"/>
<dbReference type="PANTHER" id="PTHR43335:SF4">
    <property type="entry name" value="ABC TRANSPORTER, ATP-BINDING PROTEIN"/>
    <property type="match status" value="1"/>
</dbReference>
<dbReference type="RefSeq" id="WP_143416681.1">
    <property type="nucleotide sequence ID" value="NZ_VJXR01000002.1"/>
</dbReference>
<organism evidence="6 7">
    <name type="scientific">Georgenia yuyongxinii</name>
    <dbReference type="NCBI Taxonomy" id="2589797"/>
    <lineage>
        <taxon>Bacteria</taxon>
        <taxon>Bacillati</taxon>
        <taxon>Actinomycetota</taxon>
        <taxon>Actinomycetes</taxon>
        <taxon>Micrococcales</taxon>
        <taxon>Bogoriellaceae</taxon>
        <taxon>Georgenia</taxon>
    </lineage>
</organism>
<gene>
    <name evidence="6" type="ORF">FJ693_00975</name>
</gene>
<accession>A0A552WXK5</accession>
<dbReference type="Gene3D" id="3.40.50.300">
    <property type="entry name" value="P-loop containing nucleotide triphosphate hydrolases"/>
    <property type="match status" value="1"/>
</dbReference>
<keyword evidence="2" id="KW-0813">Transport</keyword>
<dbReference type="EMBL" id="VJXR01000002">
    <property type="protein sequence ID" value="TRW47406.1"/>
    <property type="molecule type" value="Genomic_DNA"/>
</dbReference>
<sequence length="314" mass="32951">MIEAHELTKHYGDTTAVESVSFTIAPGTVTGFLGPNGAGKSTTMRLIMGLDRPTSGTVTVNGKPYGQHRAPLREVGALLDAKAVHPGRSARSHLRTMAATHNITPSRVDEVIEMTGLAGVATKRVGGFSLGMGQRLGIAAALLGDPRTLILDEPVNGLDPEGVQWVRQLVRGLAADGRTVFLSSHLMSEMAQTADQLLVIGRGRIIAAGPVLEVIDSVAGGGVRVRSPRAGELAAALAADGVTVTSPEAGTLEVSGTTAEHVGEVACDRGLLLHELSPRRASLEEAYMSLTQDAVEYRSEPTTARRTTKKGKNR</sequence>